<feature type="transmembrane region" description="Helical" evidence="2">
    <location>
        <begin position="29"/>
        <end position="47"/>
    </location>
</feature>
<dbReference type="EMBL" id="PYHR01000002">
    <property type="protein sequence ID" value="PWD50565.1"/>
    <property type="molecule type" value="Genomic_DNA"/>
</dbReference>
<feature type="region of interest" description="Disordered" evidence="1">
    <location>
        <begin position="64"/>
        <end position="83"/>
    </location>
</feature>
<organism evidence="3 4">
    <name type="scientific">Serinibacter arcticus</name>
    <dbReference type="NCBI Taxonomy" id="1655435"/>
    <lineage>
        <taxon>Bacteria</taxon>
        <taxon>Bacillati</taxon>
        <taxon>Actinomycetota</taxon>
        <taxon>Actinomycetes</taxon>
        <taxon>Micrococcales</taxon>
        <taxon>Beutenbergiaceae</taxon>
        <taxon>Serinibacter</taxon>
    </lineage>
</organism>
<feature type="transmembrane region" description="Helical" evidence="2">
    <location>
        <begin position="7"/>
        <end position="23"/>
    </location>
</feature>
<accession>A0A2U1ZUA0</accession>
<dbReference type="InterPro" id="IPR025323">
    <property type="entry name" value="DUF4229"/>
</dbReference>
<dbReference type="Proteomes" id="UP000245166">
    <property type="component" value="Unassembled WGS sequence"/>
</dbReference>
<reference evidence="3 4" key="1">
    <citation type="submission" date="2018-03" db="EMBL/GenBank/DDBJ databases">
        <title>Genome assembly of novel Miniimonas species PCH200.</title>
        <authorList>
            <person name="Thakur V."/>
            <person name="Kumar V."/>
            <person name="Singh D."/>
        </authorList>
    </citation>
    <scope>NUCLEOTIDE SEQUENCE [LARGE SCALE GENOMIC DNA]</scope>
    <source>
        <strain evidence="3 4">PCH200</strain>
    </source>
</reference>
<dbReference type="AlphaFoldDB" id="A0A2U1ZUA0"/>
<evidence type="ECO:0000313" key="4">
    <source>
        <dbReference type="Proteomes" id="UP000245166"/>
    </source>
</evidence>
<gene>
    <name evidence="3" type="ORF">C8046_07770</name>
</gene>
<evidence type="ECO:0000256" key="1">
    <source>
        <dbReference type="SAM" id="MobiDB-lite"/>
    </source>
</evidence>
<dbReference type="OrthoDB" id="4284031at2"/>
<keyword evidence="2" id="KW-0472">Membrane</keyword>
<keyword evidence="2" id="KW-1133">Transmembrane helix</keyword>
<evidence type="ECO:0000313" key="3">
    <source>
        <dbReference type="EMBL" id="PWD50565.1"/>
    </source>
</evidence>
<keyword evidence="4" id="KW-1185">Reference proteome</keyword>
<keyword evidence="2" id="KW-0812">Transmembrane</keyword>
<protein>
    <submittedName>
        <fullName evidence="3">DUF4229 domain-containing protein</fullName>
    </submittedName>
</protein>
<sequence length="83" mass="9123">MPLLRYSLLRLGVLLASFGLFYLVGMRGWPWLIVSVIVAAAVSYLTMRGQRNAAVDSLASRAARVDQPKGEDEEAEDRALDGK</sequence>
<name>A0A2U1ZUA0_9MICO</name>
<dbReference type="Pfam" id="PF14012">
    <property type="entry name" value="DUF4229"/>
    <property type="match status" value="1"/>
</dbReference>
<dbReference type="RefSeq" id="WP_109228946.1">
    <property type="nucleotide sequence ID" value="NZ_PYHR01000002.1"/>
</dbReference>
<comment type="caution">
    <text evidence="3">The sequence shown here is derived from an EMBL/GenBank/DDBJ whole genome shotgun (WGS) entry which is preliminary data.</text>
</comment>
<evidence type="ECO:0000256" key="2">
    <source>
        <dbReference type="SAM" id="Phobius"/>
    </source>
</evidence>
<proteinExistence type="predicted"/>